<feature type="region of interest" description="Disordered" evidence="1">
    <location>
        <begin position="1"/>
        <end position="29"/>
    </location>
</feature>
<feature type="compositionally biased region" description="Low complexity" evidence="1">
    <location>
        <begin position="16"/>
        <end position="28"/>
    </location>
</feature>
<comment type="caution">
    <text evidence="2">The sequence shown here is derived from an EMBL/GenBank/DDBJ whole genome shotgun (WGS) entry which is preliminary data.</text>
</comment>
<keyword evidence="3" id="KW-1185">Reference proteome</keyword>
<evidence type="ECO:0000313" key="3">
    <source>
        <dbReference type="Proteomes" id="UP000325081"/>
    </source>
</evidence>
<proteinExistence type="predicted"/>
<reference evidence="3" key="1">
    <citation type="journal article" date="2019" name="Curr. Biol.">
        <title>Genome Sequence of Striga asiatica Provides Insight into the Evolution of Plant Parasitism.</title>
        <authorList>
            <person name="Yoshida S."/>
            <person name="Kim S."/>
            <person name="Wafula E.K."/>
            <person name="Tanskanen J."/>
            <person name="Kim Y.M."/>
            <person name="Honaas L."/>
            <person name="Yang Z."/>
            <person name="Spallek T."/>
            <person name="Conn C.E."/>
            <person name="Ichihashi Y."/>
            <person name="Cheong K."/>
            <person name="Cui S."/>
            <person name="Der J.P."/>
            <person name="Gundlach H."/>
            <person name="Jiao Y."/>
            <person name="Hori C."/>
            <person name="Ishida J.K."/>
            <person name="Kasahara H."/>
            <person name="Kiba T."/>
            <person name="Kim M.S."/>
            <person name="Koo N."/>
            <person name="Laohavisit A."/>
            <person name="Lee Y.H."/>
            <person name="Lumba S."/>
            <person name="McCourt P."/>
            <person name="Mortimer J.C."/>
            <person name="Mutuku J.M."/>
            <person name="Nomura T."/>
            <person name="Sasaki-Sekimoto Y."/>
            <person name="Seto Y."/>
            <person name="Wang Y."/>
            <person name="Wakatake T."/>
            <person name="Sakakibara H."/>
            <person name="Demura T."/>
            <person name="Yamaguchi S."/>
            <person name="Yoneyama K."/>
            <person name="Manabe R.I."/>
            <person name="Nelson D.C."/>
            <person name="Schulman A.H."/>
            <person name="Timko M.P."/>
            <person name="dePamphilis C.W."/>
            <person name="Choi D."/>
            <person name="Shirasu K."/>
        </authorList>
    </citation>
    <scope>NUCLEOTIDE SEQUENCE [LARGE SCALE GENOMIC DNA]</scope>
    <source>
        <strain evidence="3">cv. UVA1</strain>
    </source>
</reference>
<protein>
    <submittedName>
        <fullName evidence="2">Iron regulated 2</fullName>
    </submittedName>
</protein>
<name>A0A5A7P7Y2_STRAF</name>
<dbReference type="Proteomes" id="UP000325081">
    <property type="component" value="Unassembled WGS sequence"/>
</dbReference>
<evidence type="ECO:0000313" key="2">
    <source>
        <dbReference type="EMBL" id="GER28889.1"/>
    </source>
</evidence>
<gene>
    <name evidence="2" type="ORF">STAS_04725</name>
</gene>
<dbReference type="AlphaFoldDB" id="A0A5A7P7Y2"/>
<organism evidence="2 3">
    <name type="scientific">Striga asiatica</name>
    <name type="common">Asiatic witchweed</name>
    <name type="synonym">Buchnera asiatica</name>
    <dbReference type="NCBI Taxonomy" id="4170"/>
    <lineage>
        <taxon>Eukaryota</taxon>
        <taxon>Viridiplantae</taxon>
        <taxon>Streptophyta</taxon>
        <taxon>Embryophyta</taxon>
        <taxon>Tracheophyta</taxon>
        <taxon>Spermatophyta</taxon>
        <taxon>Magnoliopsida</taxon>
        <taxon>eudicotyledons</taxon>
        <taxon>Gunneridae</taxon>
        <taxon>Pentapetalae</taxon>
        <taxon>asterids</taxon>
        <taxon>lamiids</taxon>
        <taxon>Lamiales</taxon>
        <taxon>Orobanchaceae</taxon>
        <taxon>Buchnereae</taxon>
        <taxon>Striga</taxon>
    </lineage>
</organism>
<sequence>MASSAARGAVSVQKKSAMSASGRRSMAATAERIRGKDLRTVRQIWATTGVEGVTRREMSGGGRWSTWMRSWRRWRRQELVSGGDDVAATVMTRTVTWTLWWAARRWARTRAGMRCPIPGLETMATCRVSIQCK</sequence>
<evidence type="ECO:0000256" key="1">
    <source>
        <dbReference type="SAM" id="MobiDB-lite"/>
    </source>
</evidence>
<dbReference type="EMBL" id="BKCP01003335">
    <property type="protein sequence ID" value="GER28889.1"/>
    <property type="molecule type" value="Genomic_DNA"/>
</dbReference>
<accession>A0A5A7P7Y2</accession>